<accession>A0AAV1VXP0</accession>
<feature type="region of interest" description="Disordered" evidence="1">
    <location>
        <begin position="1"/>
        <end position="24"/>
    </location>
</feature>
<dbReference type="AlphaFoldDB" id="A0AAV1VXP0"/>
<reference evidence="2 3" key="1">
    <citation type="submission" date="2024-03" db="EMBL/GenBank/DDBJ databases">
        <authorList>
            <person name="Martinez-Hernandez J."/>
        </authorList>
    </citation>
    <scope>NUCLEOTIDE SEQUENCE [LARGE SCALE GENOMIC DNA]</scope>
</reference>
<evidence type="ECO:0000256" key="1">
    <source>
        <dbReference type="SAM" id="MobiDB-lite"/>
    </source>
</evidence>
<proteinExistence type="predicted"/>
<sequence length="66" mass="7622">MENRESSEFQFLAQPFSNNDRPPDISPDKAMETNVESMKVSFRDKVLVGRHPLLVRDEVDLTTKDI</sequence>
<gene>
    <name evidence="2" type="ORF">LLUT_LOCUS2617</name>
</gene>
<dbReference type="EMBL" id="CAXHTB010000002">
    <property type="protein sequence ID" value="CAL0301557.1"/>
    <property type="molecule type" value="Genomic_DNA"/>
</dbReference>
<protein>
    <submittedName>
        <fullName evidence="2">Uncharacterized protein</fullName>
    </submittedName>
</protein>
<name>A0AAV1VXP0_LUPLU</name>
<evidence type="ECO:0000313" key="2">
    <source>
        <dbReference type="EMBL" id="CAL0301557.1"/>
    </source>
</evidence>
<organism evidence="2 3">
    <name type="scientific">Lupinus luteus</name>
    <name type="common">European yellow lupine</name>
    <dbReference type="NCBI Taxonomy" id="3873"/>
    <lineage>
        <taxon>Eukaryota</taxon>
        <taxon>Viridiplantae</taxon>
        <taxon>Streptophyta</taxon>
        <taxon>Embryophyta</taxon>
        <taxon>Tracheophyta</taxon>
        <taxon>Spermatophyta</taxon>
        <taxon>Magnoliopsida</taxon>
        <taxon>eudicotyledons</taxon>
        <taxon>Gunneridae</taxon>
        <taxon>Pentapetalae</taxon>
        <taxon>rosids</taxon>
        <taxon>fabids</taxon>
        <taxon>Fabales</taxon>
        <taxon>Fabaceae</taxon>
        <taxon>Papilionoideae</taxon>
        <taxon>50 kb inversion clade</taxon>
        <taxon>genistoids sensu lato</taxon>
        <taxon>core genistoids</taxon>
        <taxon>Genisteae</taxon>
        <taxon>Lupinus</taxon>
    </lineage>
</organism>
<comment type="caution">
    <text evidence="2">The sequence shown here is derived from an EMBL/GenBank/DDBJ whole genome shotgun (WGS) entry which is preliminary data.</text>
</comment>
<keyword evidence="3" id="KW-1185">Reference proteome</keyword>
<evidence type="ECO:0000313" key="3">
    <source>
        <dbReference type="Proteomes" id="UP001497480"/>
    </source>
</evidence>
<dbReference type="Proteomes" id="UP001497480">
    <property type="component" value="Unassembled WGS sequence"/>
</dbReference>